<keyword evidence="2" id="KW-0732">Signal</keyword>
<dbReference type="Proteomes" id="UP000253141">
    <property type="component" value="Unassembled WGS sequence"/>
</dbReference>
<comment type="caution">
    <text evidence="3">The sequence shown here is derived from an EMBL/GenBank/DDBJ whole genome shotgun (WGS) entry which is preliminary data.</text>
</comment>
<sequence length="134" mass="14793">MKSFIQSFIVLILLGSSSVLAQNASINSPHNYKRPVSQKAPQNASSLVVSSNERVMPLELKNNVQSVHNYKRQGKVNFEQEATVVMSVPTIGLEPQNPLVLPNHYKSQAKPAQVDERVARKAKKTNVQADSLSK</sequence>
<organism evidence="3 4">
    <name type="scientific">Runella aurantiaca</name>
    <dbReference type="NCBI Taxonomy" id="2282308"/>
    <lineage>
        <taxon>Bacteria</taxon>
        <taxon>Pseudomonadati</taxon>
        <taxon>Bacteroidota</taxon>
        <taxon>Cytophagia</taxon>
        <taxon>Cytophagales</taxon>
        <taxon>Spirosomataceae</taxon>
        <taxon>Runella</taxon>
    </lineage>
</organism>
<feature type="chain" id="PRO_5016844307" evidence="2">
    <location>
        <begin position="22"/>
        <end position="134"/>
    </location>
</feature>
<evidence type="ECO:0000256" key="1">
    <source>
        <dbReference type="SAM" id="MobiDB-lite"/>
    </source>
</evidence>
<feature type="compositionally biased region" description="Polar residues" evidence="1">
    <location>
        <begin position="125"/>
        <end position="134"/>
    </location>
</feature>
<proteinExistence type="predicted"/>
<protein>
    <submittedName>
        <fullName evidence="3">Uncharacterized protein</fullName>
    </submittedName>
</protein>
<reference evidence="3 4" key="1">
    <citation type="submission" date="2018-07" db="EMBL/GenBank/DDBJ databases">
        <title>Genome analysis of Runella aurantiaca.</title>
        <authorList>
            <person name="Yang X."/>
        </authorList>
    </citation>
    <scope>NUCLEOTIDE SEQUENCE [LARGE SCALE GENOMIC DNA]</scope>
    <source>
        <strain evidence="3 4">YX9</strain>
    </source>
</reference>
<keyword evidence="4" id="KW-1185">Reference proteome</keyword>
<evidence type="ECO:0000313" key="4">
    <source>
        <dbReference type="Proteomes" id="UP000253141"/>
    </source>
</evidence>
<dbReference type="RefSeq" id="WP_114461545.1">
    <property type="nucleotide sequence ID" value="NZ_QPIW01000009.1"/>
</dbReference>
<evidence type="ECO:0000313" key="3">
    <source>
        <dbReference type="EMBL" id="RDB05536.1"/>
    </source>
</evidence>
<gene>
    <name evidence="3" type="ORF">DVG78_13205</name>
</gene>
<name>A0A369IFW9_9BACT</name>
<feature type="signal peptide" evidence="2">
    <location>
        <begin position="1"/>
        <end position="21"/>
    </location>
</feature>
<evidence type="ECO:0000256" key="2">
    <source>
        <dbReference type="SAM" id="SignalP"/>
    </source>
</evidence>
<feature type="region of interest" description="Disordered" evidence="1">
    <location>
        <begin position="107"/>
        <end position="134"/>
    </location>
</feature>
<dbReference type="OrthoDB" id="958372at2"/>
<accession>A0A369IFW9</accession>
<dbReference type="AlphaFoldDB" id="A0A369IFW9"/>
<dbReference type="EMBL" id="QPIW01000009">
    <property type="protein sequence ID" value="RDB05536.1"/>
    <property type="molecule type" value="Genomic_DNA"/>
</dbReference>